<sequence length="146" mass="16449">MVLKTQLFLLKRCPLREVAFRGQRLSLLGRKPLPARSTCCFSRRSRQHPLPSKKKYVYLFSSYKEMTLILATFLTGRVIAVPEEIHGDSCGNAQGEDPAEKSELLFSRRLSSSPRKAECISGVAITHPMKPVGAAIFSFFIYFPIL</sequence>
<proteinExistence type="predicted"/>
<dbReference type="AlphaFoldDB" id="A0A0A1MD46"/>
<dbReference type="EMBL" id="CDGG01000001">
    <property type="protein sequence ID" value="CEI83275.1"/>
    <property type="molecule type" value="Genomic_DNA"/>
</dbReference>
<evidence type="ECO:0000313" key="1">
    <source>
        <dbReference type="EMBL" id="CEI83275.1"/>
    </source>
</evidence>
<reference evidence="1 2" key="1">
    <citation type="submission" date="2014-11" db="EMBL/GenBank/DDBJ databases">
        <authorList>
            <person name="Urmite Genomes Urmite Genomes"/>
        </authorList>
    </citation>
    <scope>NUCLEOTIDE SEQUENCE [LARGE SCALE GENOMIC DNA]</scope>
    <source>
        <strain evidence="1 2">Oc5</strain>
    </source>
</reference>
<evidence type="ECO:0000313" key="2">
    <source>
        <dbReference type="Proteomes" id="UP000040453"/>
    </source>
</evidence>
<dbReference type="Proteomes" id="UP000040453">
    <property type="component" value="Unassembled WGS sequence"/>
</dbReference>
<organism evidence="1 2">
    <name type="scientific">Oceanobacillus oncorhynchi</name>
    <dbReference type="NCBI Taxonomy" id="545501"/>
    <lineage>
        <taxon>Bacteria</taxon>
        <taxon>Bacillati</taxon>
        <taxon>Bacillota</taxon>
        <taxon>Bacilli</taxon>
        <taxon>Bacillales</taxon>
        <taxon>Bacillaceae</taxon>
        <taxon>Oceanobacillus</taxon>
    </lineage>
</organism>
<keyword evidence="2" id="KW-1185">Reference proteome</keyword>
<protein>
    <submittedName>
        <fullName evidence="1">Uncharacterized protein</fullName>
    </submittedName>
</protein>
<name>A0A0A1MD46_9BACI</name>
<gene>
    <name evidence="1" type="ORF">BN997_03180</name>
</gene>
<accession>A0A0A1MD46</accession>